<evidence type="ECO:0000256" key="2">
    <source>
        <dbReference type="ARBA" id="ARBA00004275"/>
    </source>
</evidence>
<protein>
    <recommendedName>
        <fullName evidence="8">Hydroxysteroid dehydrogenase-like protein 2</fullName>
    </recommendedName>
</protein>
<gene>
    <name evidence="9" type="primary">hsdl2</name>
    <name evidence="9" type="ORF">IWQ62_000837</name>
</gene>
<evidence type="ECO:0000256" key="5">
    <source>
        <dbReference type="ARBA" id="ARBA00023002"/>
    </source>
</evidence>
<accession>A0A9W8E8T5</accession>
<evidence type="ECO:0000313" key="10">
    <source>
        <dbReference type="Proteomes" id="UP001150925"/>
    </source>
</evidence>
<dbReference type="Proteomes" id="UP001150925">
    <property type="component" value="Unassembled WGS sequence"/>
</dbReference>
<dbReference type="GO" id="GO:0005777">
    <property type="term" value="C:peroxisome"/>
    <property type="evidence" value="ECO:0007669"/>
    <property type="project" value="UniProtKB-SubCell"/>
</dbReference>
<dbReference type="Pfam" id="PF13561">
    <property type="entry name" value="adh_short_C2"/>
    <property type="match status" value="1"/>
</dbReference>
<evidence type="ECO:0000256" key="6">
    <source>
        <dbReference type="ARBA" id="ARBA00023128"/>
    </source>
</evidence>
<evidence type="ECO:0000256" key="8">
    <source>
        <dbReference type="ARBA" id="ARBA00040243"/>
    </source>
</evidence>
<keyword evidence="5" id="KW-0560">Oxidoreductase</keyword>
<dbReference type="OrthoDB" id="5327538at2759"/>
<comment type="caution">
    <text evidence="9">The sequence shown here is derived from an EMBL/GenBank/DDBJ whole genome shotgun (WGS) entry which is preliminary data.</text>
</comment>
<sequence length="275" mass="30073">AIALRAARDGANVVIAAKTATAHPKLPGTIYTAAEEVEQLGGKALPVVCDIRDETQVQDAINKTVERFGGIDIVVNNASAISTTDSVNTTTKKYDLMNQVNARGTWLVSKLAIPHLRQAKNPHILVLAPPLNMEPRWFASHVPYSIAKFGMSMCVLGMAEEFRSAGIAVNALWPLTVIHTAALNELSEFAKQIKFTRKPDIMADAAHLILGKNSRSFTGNFSIDEVVLREAGVVDLTKYQVDQSLAQTDLMPDLFVSDQQFQLVDKLRAAHRSRL</sequence>
<comment type="similarity">
    <text evidence="3">Belongs to the short-chain dehydrogenases/reductases (SDR) family.</text>
</comment>
<dbReference type="InterPro" id="IPR051935">
    <property type="entry name" value="HSDL2"/>
</dbReference>
<reference evidence="9" key="1">
    <citation type="submission" date="2022-07" db="EMBL/GenBank/DDBJ databases">
        <title>Phylogenomic reconstructions and comparative analyses of Kickxellomycotina fungi.</title>
        <authorList>
            <person name="Reynolds N.K."/>
            <person name="Stajich J.E."/>
            <person name="Barry K."/>
            <person name="Grigoriev I.V."/>
            <person name="Crous P."/>
            <person name="Smith M.E."/>
        </authorList>
    </citation>
    <scope>NUCLEOTIDE SEQUENCE</scope>
    <source>
        <strain evidence="9">RSA 1196</strain>
    </source>
</reference>
<organism evidence="9 10">
    <name type="scientific">Dispira parvispora</name>
    <dbReference type="NCBI Taxonomy" id="1520584"/>
    <lineage>
        <taxon>Eukaryota</taxon>
        <taxon>Fungi</taxon>
        <taxon>Fungi incertae sedis</taxon>
        <taxon>Zoopagomycota</taxon>
        <taxon>Kickxellomycotina</taxon>
        <taxon>Dimargaritomycetes</taxon>
        <taxon>Dimargaritales</taxon>
        <taxon>Dimargaritaceae</taxon>
        <taxon>Dispira</taxon>
    </lineage>
</organism>
<dbReference type="InterPro" id="IPR036291">
    <property type="entry name" value="NAD(P)-bd_dom_sf"/>
</dbReference>
<dbReference type="Gene3D" id="3.40.50.720">
    <property type="entry name" value="NAD(P)-binding Rossmann-like Domain"/>
    <property type="match status" value="1"/>
</dbReference>
<dbReference type="GO" id="GO:0016491">
    <property type="term" value="F:oxidoreductase activity"/>
    <property type="evidence" value="ECO:0007669"/>
    <property type="project" value="UniProtKB-KW"/>
</dbReference>
<proteinExistence type="inferred from homology"/>
<dbReference type="PANTHER" id="PTHR42808:SF3">
    <property type="entry name" value="HYDROXYSTEROID DEHYDROGENASE-LIKE PROTEIN 2"/>
    <property type="match status" value="1"/>
</dbReference>
<comment type="subcellular location">
    <subcellularLocation>
        <location evidence="1">Mitochondrion</location>
    </subcellularLocation>
    <subcellularLocation>
        <location evidence="2">Peroxisome</location>
    </subcellularLocation>
</comment>
<dbReference type="EMBL" id="JANBPY010000095">
    <property type="protein sequence ID" value="KAJ1969096.1"/>
    <property type="molecule type" value="Genomic_DNA"/>
</dbReference>
<keyword evidence="10" id="KW-1185">Reference proteome</keyword>
<name>A0A9W8E8T5_9FUNG</name>
<evidence type="ECO:0000256" key="4">
    <source>
        <dbReference type="ARBA" id="ARBA00022857"/>
    </source>
</evidence>
<evidence type="ECO:0000256" key="1">
    <source>
        <dbReference type="ARBA" id="ARBA00004173"/>
    </source>
</evidence>
<dbReference type="FunFam" id="3.40.50.720:FF:000301">
    <property type="entry name" value="Hydroxysteroid dehydrogenase like 2"/>
    <property type="match status" value="1"/>
</dbReference>
<feature type="non-terminal residue" evidence="9">
    <location>
        <position position="1"/>
    </location>
</feature>
<dbReference type="PANTHER" id="PTHR42808">
    <property type="entry name" value="HYDROXYSTEROID DEHYDROGENASE-LIKE PROTEIN 2"/>
    <property type="match status" value="1"/>
</dbReference>
<keyword evidence="7" id="KW-0576">Peroxisome</keyword>
<dbReference type="SUPFAM" id="SSF51735">
    <property type="entry name" value="NAD(P)-binding Rossmann-fold domains"/>
    <property type="match status" value="1"/>
</dbReference>
<keyword evidence="6" id="KW-0496">Mitochondrion</keyword>
<evidence type="ECO:0000256" key="3">
    <source>
        <dbReference type="ARBA" id="ARBA00006484"/>
    </source>
</evidence>
<evidence type="ECO:0000313" key="9">
    <source>
        <dbReference type="EMBL" id="KAJ1969096.1"/>
    </source>
</evidence>
<dbReference type="GO" id="GO:0005739">
    <property type="term" value="C:mitochondrion"/>
    <property type="evidence" value="ECO:0007669"/>
    <property type="project" value="UniProtKB-SubCell"/>
</dbReference>
<keyword evidence="4" id="KW-0521">NADP</keyword>
<dbReference type="InterPro" id="IPR002347">
    <property type="entry name" value="SDR_fam"/>
</dbReference>
<evidence type="ECO:0000256" key="7">
    <source>
        <dbReference type="ARBA" id="ARBA00023140"/>
    </source>
</evidence>
<dbReference type="AlphaFoldDB" id="A0A9W8E8T5"/>
<dbReference type="NCBIfam" id="NF006133">
    <property type="entry name" value="PRK08278.1"/>
    <property type="match status" value="1"/>
</dbReference>